<evidence type="ECO:0000313" key="1">
    <source>
        <dbReference type="EMBL" id="EGJ71650.1"/>
    </source>
</evidence>
<sequence length="193" mass="21920">MENKIIYVHGLSSSGATASAQNIQALLPQYQVVAPDMPLPPQQALQLLTDLVAELQPVLVVGTSMGAMFTQQLHGQTKILINPAFHVSQLMRKNLGTQPFFNPRKDGVMTFDITPQLCDAYEIMEKHQFDKVTVYDQEHTYGFFGTHDEMVNCQEEFSRYYPHKVLFEGEHRLNPEVIERDLVPLIQSILMNS</sequence>
<dbReference type="EMBL" id="CM001167">
    <property type="protein sequence ID" value="EGJ71650.1"/>
    <property type="molecule type" value="Genomic_DNA"/>
</dbReference>
<evidence type="ECO:0008006" key="3">
    <source>
        <dbReference type="Google" id="ProtNLM"/>
    </source>
</evidence>
<dbReference type="PANTHER" id="PTHR35602">
    <property type="entry name" value="ESTERASE YQIA-RELATED"/>
    <property type="match status" value="1"/>
</dbReference>
<dbReference type="Pfam" id="PF05728">
    <property type="entry name" value="UPF0227"/>
    <property type="match status" value="1"/>
</dbReference>
<gene>
    <name evidence="1" type="ORF">Bcop_1455</name>
</gene>
<dbReference type="Gene3D" id="3.40.50.1820">
    <property type="entry name" value="alpha/beta hydrolase"/>
    <property type="match status" value="1"/>
</dbReference>
<dbReference type="InterPro" id="IPR008886">
    <property type="entry name" value="UPF0227/Esterase_YqiA"/>
</dbReference>
<dbReference type="OrthoDB" id="9814831at2"/>
<accession>F3ZPR3</accession>
<dbReference type="ESTHER" id="9bace-f3zpr3">
    <property type="family name" value="abh_upf00227"/>
</dbReference>
<dbReference type="InterPro" id="IPR029058">
    <property type="entry name" value="AB_hydrolase_fold"/>
</dbReference>
<keyword evidence="2" id="KW-1185">Reference proteome</keyword>
<dbReference type="Proteomes" id="UP000018439">
    <property type="component" value="Chromosome"/>
</dbReference>
<name>F3ZPR3_9BACE</name>
<dbReference type="HOGENOM" id="CLU_090996_0_0_10"/>
<dbReference type="STRING" id="679937.Bcop_1455"/>
<dbReference type="SUPFAM" id="SSF53474">
    <property type="entry name" value="alpha/beta-Hydrolases"/>
    <property type="match status" value="1"/>
</dbReference>
<proteinExistence type="predicted"/>
<dbReference type="PANTHER" id="PTHR35602:SF3">
    <property type="entry name" value="ESTERASE YQIA"/>
    <property type="match status" value="1"/>
</dbReference>
<evidence type="ECO:0000313" key="2">
    <source>
        <dbReference type="Proteomes" id="UP000018439"/>
    </source>
</evidence>
<reference evidence="1 2" key="1">
    <citation type="journal article" date="2011" name="Stand. Genomic Sci.">
        <title>Non-contiguous finished genome sequence of Bacteroides coprosuis type strain (PC139).</title>
        <authorList>
            <person name="Land M."/>
            <person name="Held B."/>
            <person name="Gronow S."/>
            <person name="Abt B."/>
            <person name="Lucas S."/>
            <person name="Del Rio T.G."/>
            <person name="Nolan M."/>
            <person name="Tice H."/>
            <person name="Cheng J.F."/>
            <person name="Pitluck S."/>
            <person name="Liolios K."/>
            <person name="Pagani I."/>
            <person name="Ivanova N."/>
            <person name="Mavromatis K."/>
            <person name="Mikhailova N."/>
            <person name="Pati A."/>
            <person name="Tapia R."/>
            <person name="Han C."/>
            <person name="Goodwin L."/>
            <person name="Chen A."/>
            <person name="Palaniappan K."/>
            <person name="Hauser L."/>
            <person name="Brambilla E.M."/>
            <person name="Rohde M."/>
            <person name="Goker M."/>
            <person name="Detter J.C."/>
            <person name="Woyke T."/>
            <person name="Bristow J."/>
            <person name="Eisen J.A."/>
            <person name="Markowitz V."/>
            <person name="Hugenholtz P."/>
            <person name="Kyrpides N.C."/>
            <person name="Klenk H.P."/>
            <person name="Lapidus A."/>
        </authorList>
    </citation>
    <scope>NUCLEOTIDE SEQUENCE</scope>
    <source>
        <strain evidence="1 2">DSM 18011</strain>
    </source>
</reference>
<organism evidence="1 2">
    <name type="scientific">Bacteroides coprosuis DSM 18011</name>
    <dbReference type="NCBI Taxonomy" id="679937"/>
    <lineage>
        <taxon>Bacteria</taxon>
        <taxon>Pseudomonadati</taxon>
        <taxon>Bacteroidota</taxon>
        <taxon>Bacteroidia</taxon>
        <taxon>Bacteroidales</taxon>
        <taxon>Bacteroidaceae</taxon>
        <taxon>Bacteroides</taxon>
    </lineage>
</organism>
<dbReference type="eggNOG" id="COG3150">
    <property type="taxonomic scope" value="Bacteria"/>
</dbReference>
<dbReference type="AlphaFoldDB" id="F3ZPR3"/>
<protein>
    <recommendedName>
        <fullName evidence="3">Esterase</fullName>
    </recommendedName>
</protein>